<dbReference type="InterPro" id="IPR025419">
    <property type="entry name" value="DUF4142"/>
</dbReference>
<dbReference type="PANTHER" id="PTHR38593:SF1">
    <property type="entry name" value="BLR2558 PROTEIN"/>
    <property type="match status" value="1"/>
</dbReference>
<gene>
    <name evidence="2" type="ORF">NIASO_02500</name>
</gene>
<feature type="domain" description="DUF4142" evidence="1">
    <location>
        <begin position="52"/>
        <end position="183"/>
    </location>
</feature>
<reference evidence="2 3" key="1">
    <citation type="submission" date="2013-12" db="EMBL/GenBank/DDBJ databases">
        <authorList>
            <consortium name="DOE Joint Genome Institute"/>
            <person name="Eisen J."/>
            <person name="Huntemann M."/>
            <person name="Han J."/>
            <person name="Chen A."/>
            <person name="Kyrpides N."/>
            <person name="Mavromatis K."/>
            <person name="Markowitz V."/>
            <person name="Palaniappan K."/>
            <person name="Ivanova N."/>
            <person name="Schaumberg A."/>
            <person name="Pati A."/>
            <person name="Liolios K."/>
            <person name="Nordberg H.P."/>
            <person name="Cantor M.N."/>
            <person name="Hua S.X."/>
            <person name="Woyke T."/>
        </authorList>
    </citation>
    <scope>NUCLEOTIDE SEQUENCE [LARGE SCALE GENOMIC DNA]</scope>
    <source>
        <strain evidence="3">DSM 19437</strain>
    </source>
</reference>
<dbReference type="SUPFAM" id="SSF47240">
    <property type="entry name" value="Ferritin-like"/>
    <property type="match status" value="1"/>
</dbReference>
<organism evidence="2 3">
    <name type="scientific">Niabella soli DSM 19437</name>
    <dbReference type="NCBI Taxonomy" id="929713"/>
    <lineage>
        <taxon>Bacteria</taxon>
        <taxon>Pseudomonadati</taxon>
        <taxon>Bacteroidota</taxon>
        <taxon>Chitinophagia</taxon>
        <taxon>Chitinophagales</taxon>
        <taxon>Chitinophagaceae</taxon>
        <taxon>Niabella</taxon>
    </lineage>
</organism>
<name>W0EZ46_9BACT</name>
<dbReference type="Proteomes" id="UP000003586">
    <property type="component" value="Chromosome"/>
</dbReference>
<dbReference type="RefSeq" id="WP_008583863.1">
    <property type="nucleotide sequence ID" value="NZ_CP007035.1"/>
</dbReference>
<dbReference type="EMBL" id="CP007035">
    <property type="protein sequence ID" value="AHF14356.1"/>
    <property type="molecule type" value="Genomic_DNA"/>
</dbReference>
<dbReference type="Pfam" id="PF13628">
    <property type="entry name" value="DUF4142"/>
    <property type="match status" value="1"/>
</dbReference>
<dbReference type="eggNOG" id="COG3652">
    <property type="taxonomic scope" value="Bacteria"/>
</dbReference>
<dbReference type="InterPro" id="IPR012347">
    <property type="entry name" value="Ferritin-like"/>
</dbReference>
<dbReference type="Gene3D" id="1.20.1260.10">
    <property type="match status" value="1"/>
</dbReference>
<accession>W0EZ46</accession>
<dbReference type="HOGENOM" id="CLU_079636_1_2_10"/>
<evidence type="ECO:0000259" key="1">
    <source>
        <dbReference type="Pfam" id="PF13628"/>
    </source>
</evidence>
<dbReference type="AlphaFoldDB" id="W0EZ46"/>
<dbReference type="KEGG" id="nso:NIASO_02500"/>
<dbReference type="InterPro" id="IPR009078">
    <property type="entry name" value="Ferritin-like_SF"/>
</dbReference>
<protein>
    <recommendedName>
        <fullName evidence="1">DUF4142 domain-containing protein</fullName>
    </recommendedName>
</protein>
<evidence type="ECO:0000313" key="2">
    <source>
        <dbReference type="EMBL" id="AHF14356.1"/>
    </source>
</evidence>
<proteinExistence type="predicted"/>
<sequence length="189" mass="21091">MKTVSIFLLTTIFFWSCNQQPKTPVAEADSANNVKQDSAANNLTVTVDSMSAAFLVRAADNELREADLATLAEQKATIPTVKSFAKMLAQEHQQLNESVKELAGKKNITIPPMSDDQKTMNKLSTRQGSTFDKDYINEVIDGHKDAVKRFEDAVKYAQDPDIKAFADKTLPHLQEHLDSAKSIKAKYWK</sequence>
<dbReference type="PANTHER" id="PTHR38593">
    <property type="entry name" value="BLR2558 PROTEIN"/>
    <property type="match status" value="1"/>
</dbReference>
<evidence type="ECO:0000313" key="3">
    <source>
        <dbReference type="Proteomes" id="UP000003586"/>
    </source>
</evidence>
<dbReference type="STRING" id="929713.NIASO_02500"/>
<keyword evidence="3" id="KW-1185">Reference proteome</keyword>
<dbReference type="OrthoDB" id="883203at2"/>